<proteinExistence type="predicted"/>
<evidence type="ECO:0000313" key="1">
    <source>
        <dbReference type="EMBL" id="CAF0882973.1"/>
    </source>
</evidence>
<accession>A0A813YDX0</accession>
<gene>
    <name evidence="2" type="ORF">EDS130_LOCUS33154</name>
    <name evidence="1" type="ORF">XAT740_LOCUS7100</name>
</gene>
<comment type="caution">
    <text evidence="1">The sequence shown here is derived from an EMBL/GenBank/DDBJ whole genome shotgun (WGS) entry which is preliminary data.</text>
</comment>
<dbReference type="Proteomes" id="UP000663852">
    <property type="component" value="Unassembled WGS sequence"/>
</dbReference>
<evidence type="ECO:0000313" key="3">
    <source>
        <dbReference type="Proteomes" id="UP000663828"/>
    </source>
</evidence>
<dbReference type="EMBL" id="CAJNOJ010000262">
    <property type="protein sequence ID" value="CAF1348781.1"/>
    <property type="molecule type" value="Genomic_DNA"/>
</dbReference>
<evidence type="ECO:0000313" key="2">
    <source>
        <dbReference type="EMBL" id="CAF1348781.1"/>
    </source>
</evidence>
<reference evidence="1" key="1">
    <citation type="submission" date="2021-02" db="EMBL/GenBank/DDBJ databases">
        <authorList>
            <person name="Nowell W R."/>
        </authorList>
    </citation>
    <scope>NUCLEOTIDE SEQUENCE</scope>
</reference>
<dbReference type="Proteomes" id="UP000663828">
    <property type="component" value="Unassembled WGS sequence"/>
</dbReference>
<dbReference type="EMBL" id="CAJNOR010000334">
    <property type="protein sequence ID" value="CAF0882973.1"/>
    <property type="molecule type" value="Genomic_DNA"/>
</dbReference>
<dbReference type="AlphaFoldDB" id="A0A813YDX0"/>
<name>A0A813YDX0_ADIRI</name>
<keyword evidence="3" id="KW-1185">Reference proteome</keyword>
<dbReference type="OrthoDB" id="10648986at2759"/>
<protein>
    <submittedName>
        <fullName evidence="1">Uncharacterized protein</fullName>
    </submittedName>
</protein>
<organism evidence="1 3">
    <name type="scientific">Adineta ricciae</name>
    <name type="common">Rotifer</name>
    <dbReference type="NCBI Taxonomy" id="249248"/>
    <lineage>
        <taxon>Eukaryota</taxon>
        <taxon>Metazoa</taxon>
        <taxon>Spiralia</taxon>
        <taxon>Gnathifera</taxon>
        <taxon>Rotifera</taxon>
        <taxon>Eurotatoria</taxon>
        <taxon>Bdelloidea</taxon>
        <taxon>Adinetida</taxon>
        <taxon>Adinetidae</taxon>
        <taxon>Adineta</taxon>
    </lineage>
</organism>
<sequence>MQNMSIQCFNEEKHPVLQNTYDHSAAVNSLVCEGKLTTFKQARAITPDAIDCHTMITTQKTILHQILRLAKCIEPRCYNLLLKYVFTCYPPEWFQCDGENENDYHLIFHDICEINKQHKNLCKYASYLYRISAVVKCTVLVGSIVDLPSNITFPQADKTAGTTSKSAKIELDEIWNEQQKAASRRTLWYSMKSSKYFKCFQLRHCNRIRSENRIECARSRFERLGGEIEHGVVFVRGRNGNALLKMLYVFIEEFRIHTISLENAKITKDSLVQLLNFISHENNIIKLELNDVSVKNYCRCVKTRDMISMLNRAVETNDKLTVQYVITKSFTKVQEHLFDIIIHTNSRLIFQIQLEKQTPSVELFGTHQHGFVISVNKHNTTNNIVSSAKITQILQQWNISEFQLHNAILSADLKDIQTRFLAIGKPFQLIFY</sequence>